<evidence type="ECO:0000256" key="3">
    <source>
        <dbReference type="ARBA" id="ARBA00022694"/>
    </source>
</evidence>
<dbReference type="Gene3D" id="3.30.460.10">
    <property type="entry name" value="Beta Polymerase, domain 2"/>
    <property type="match status" value="1"/>
</dbReference>
<dbReference type="Pfam" id="PF01743">
    <property type="entry name" value="PolyA_pol"/>
    <property type="match status" value="1"/>
</dbReference>
<evidence type="ECO:0000256" key="10">
    <source>
        <dbReference type="ARBA" id="ARBA00022884"/>
    </source>
</evidence>
<protein>
    <submittedName>
        <fullName evidence="15">HDIG domain-containing protein</fullName>
    </submittedName>
</protein>
<evidence type="ECO:0000256" key="11">
    <source>
        <dbReference type="RuleBase" id="RU003953"/>
    </source>
</evidence>
<dbReference type="GO" id="GO:0005524">
    <property type="term" value="F:ATP binding"/>
    <property type="evidence" value="ECO:0007669"/>
    <property type="project" value="UniProtKB-KW"/>
</dbReference>
<evidence type="ECO:0000256" key="6">
    <source>
        <dbReference type="ARBA" id="ARBA00022741"/>
    </source>
</evidence>
<keyword evidence="10 11" id="KW-0694">RNA-binding</keyword>
<keyword evidence="4" id="KW-0548">Nucleotidyltransferase</keyword>
<evidence type="ECO:0000259" key="12">
    <source>
        <dbReference type="Pfam" id="PF01743"/>
    </source>
</evidence>
<evidence type="ECO:0000256" key="8">
    <source>
        <dbReference type="ARBA" id="ARBA00022840"/>
    </source>
</evidence>
<dbReference type="GO" id="GO:0003723">
    <property type="term" value="F:RNA binding"/>
    <property type="evidence" value="ECO:0007669"/>
    <property type="project" value="UniProtKB-KW"/>
</dbReference>
<name>A0A933ML54_UNCT6</name>
<keyword evidence="6" id="KW-0547">Nucleotide-binding</keyword>
<dbReference type="AlphaFoldDB" id="A0A933ML54"/>
<dbReference type="NCBIfam" id="TIGR00277">
    <property type="entry name" value="HDIG"/>
    <property type="match status" value="1"/>
</dbReference>
<feature type="domain" description="tRNA nucleotidyltransferase/poly(A) polymerase RNA and SrmB- binding" evidence="13">
    <location>
        <begin position="195"/>
        <end position="254"/>
    </location>
</feature>
<dbReference type="SUPFAM" id="SSF81891">
    <property type="entry name" value="Poly A polymerase C-terminal region-like"/>
    <property type="match status" value="1"/>
</dbReference>
<proteinExistence type="inferred from homology"/>
<accession>A0A933ML54</accession>
<evidence type="ECO:0000256" key="2">
    <source>
        <dbReference type="ARBA" id="ARBA00022679"/>
    </source>
</evidence>
<dbReference type="SUPFAM" id="SSF81301">
    <property type="entry name" value="Nucleotidyltransferase"/>
    <property type="match status" value="1"/>
</dbReference>
<evidence type="ECO:0000313" key="15">
    <source>
        <dbReference type="EMBL" id="MBI4727116.1"/>
    </source>
</evidence>
<organism evidence="15 16">
    <name type="scientific">candidate division TA06 bacterium</name>
    <dbReference type="NCBI Taxonomy" id="2250710"/>
    <lineage>
        <taxon>Bacteria</taxon>
        <taxon>Bacteria division TA06</taxon>
    </lineage>
</organism>
<comment type="cofactor">
    <cofactor evidence="1">
        <name>Mg(2+)</name>
        <dbReference type="ChEBI" id="CHEBI:18420"/>
    </cofactor>
</comment>
<dbReference type="InterPro" id="IPR006675">
    <property type="entry name" value="HDIG_dom"/>
</dbReference>
<evidence type="ECO:0000256" key="9">
    <source>
        <dbReference type="ARBA" id="ARBA00022842"/>
    </source>
</evidence>
<dbReference type="InterPro" id="IPR032810">
    <property type="entry name" value="CCA-adding_enz_C"/>
</dbReference>
<gene>
    <name evidence="15" type="ORF">HY768_07830</name>
</gene>
<feature type="domain" description="CCA-adding enzyme C-terminal" evidence="14">
    <location>
        <begin position="320"/>
        <end position="458"/>
    </location>
</feature>
<evidence type="ECO:0000259" key="13">
    <source>
        <dbReference type="Pfam" id="PF12627"/>
    </source>
</evidence>
<dbReference type="InterPro" id="IPR003607">
    <property type="entry name" value="HD/PDEase_dom"/>
</dbReference>
<dbReference type="GO" id="GO:0008033">
    <property type="term" value="P:tRNA processing"/>
    <property type="evidence" value="ECO:0007669"/>
    <property type="project" value="UniProtKB-KW"/>
</dbReference>
<sequence length="476" mass="53600">MPANIIQAINSFGRLYEVGGAVRDRIRHSLDSSGNIDPERFSQYQPVEADYLVAGIPMDQLARLLKQFGRVELVGRSFGVIKFKVQNENCKLQTFDIALPRKEQSIGPGHKDFAIEYDPGIPIELDLGRRDFAVNAIALRIQNSKFKILNSELLDPYDGLQDIKNKLIRMVSKNTFAEDPLRMLRACQFAARLRFSIEQDTFKAIKKNAGLISTVSPERVQQELNKMLLSDQPSVGFWLMQRSGLLKILLPELEQGADVSQPGGCHRYKVFEHSIKSSDFAPKTLELRLTALLHDVAKPRCREVFEGGAHFYGHDKLGAKMAGEILSRLKYSNQVIERVTGLIGRHMFAVPETGKGLRRLISKAGIDGLDDLIALRRADIMAQGMKGDTEYLKAFKQAVKEELDKKPAFSIKDLKIDGNDLMKELGLGPGPKLGRILKQLFELALENPKNNHKTLLLKEARRLAAQLKYSRQDFYS</sequence>
<evidence type="ECO:0000313" key="16">
    <source>
        <dbReference type="Proteomes" id="UP000736328"/>
    </source>
</evidence>
<keyword evidence="2 11" id="KW-0808">Transferase</keyword>
<dbReference type="Pfam" id="PF13735">
    <property type="entry name" value="tRNA_NucTran2_2"/>
    <property type="match status" value="1"/>
</dbReference>
<comment type="similarity">
    <text evidence="11">Belongs to the tRNA nucleotidyltransferase/poly(A) polymerase family.</text>
</comment>
<dbReference type="EMBL" id="JACQXR010000101">
    <property type="protein sequence ID" value="MBI4727116.1"/>
    <property type="molecule type" value="Genomic_DNA"/>
</dbReference>
<keyword evidence="8" id="KW-0067">ATP-binding</keyword>
<dbReference type="PANTHER" id="PTHR47545:SF1">
    <property type="entry name" value="MULTIFUNCTIONAL CCA PROTEIN"/>
    <property type="match status" value="1"/>
</dbReference>
<keyword evidence="5" id="KW-0479">Metal-binding</keyword>
<dbReference type="Gene3D" id="1.10.246.80">
    <property type="match status" value="1"/>
</dbReference>
<reference evidence="15" key="1">
    <citation type="submission" date="2020-07" db="EMBL/GenBank/DDBJ databases">
        <title>Huge and variable diversity of episymbiotic CPR bacteria and DPANN archaea in groundwater ecosystems.</title>
        <authorList>
            <person name="He C.Y."/>
            <person name="Keren R."/>
            <person name="Whittaker M."/>
            <person name="Farag I.F."/>
            <person name="Doudna J."/>
            <person name="Cate J.H.D."/>
            <person name="Banfield J.F."/>
        </authorList>
    </citation>
    <scope>NUCLEOTIDE SEQUENCE</scope>
    <source>
        <strain evidence="15">NC_groundwater_1520_Pr4_B-0.1um_53_5</strain>
    </source>
</reference>
<feature type="domain" description="Poly A polymerase head" evidence="12">
    <location>
        <begin position="15"/>
        <end position="169"/>
    </location>
</feature>
<evidence type="ECO:0000256" key="1">
    <source>
        <dbReference type="ARBA" id="ARBA00001946"/>
    </source>
</evidence>
<dbReference type="InterPro" id="IPR032828">
    <property type="entry name" value="PolyA_RNA-bd"/>
</dbReference>
<dbReference type="Pfam" id="PF12627">
    <property type="entry name" value="PolyA_pol_RNAbd"/>
    <property type="match status" value="1"/>
</dbReference>
<keyword evidence="7" id="KW-0692">RNA repair</keyword>
<evidence type="ECO:0000256" key="7">
    <source>
        <dbReference type="ARBA" id="ARBA00022800"/>
    </source>
</evidence>
<dbReference type="InterPro" id="IPR002646">
    <property type="entry name" value="PolA_pol_head_dom"/>
</dbReference>
<dbReference type="PANTHER" id="PTHR47545">
    <property type="entry name" value="MULTIFUNCTIONAL CCA PROTEIN"/>
    <property type="match status" value="1"/>
</dbReference>
<dbReference type="CDD" id="cd00077">
    <property type="entry name" value="HDc"/>
    <property type="match status" value="1"/>
</dbReference>
<dbReference type="Gene3D" id="1.10.3090.10">
    <property type="entry name" value="cca-adding enzyme, domain 2"/>
    <property type="match status" value="1"/>
</dbReference>
<comment type="caution">
    <text evidence="15">The sequence shown here is derived from an EMBL/GenBank/DDBJ whole genome shotgun (WGS) entry which is preliminary data.</text>
</comment>
<dbReference type="GO" id="GO:0046872">
    <property type="term" value="F:metal ion binding"/>
    <property type="evidence" value="ECO:0007669"/>
    <property type="project" value="UniProtKB-KW"/>
</dbReference>
<keyword evidence="9" id="KW-0460">Magnesium</keyword>
<dbReference type="GO" id="GO:0016779">
    <property type="term" value="F:nucleotidyltransferase activity"/>
    <property type="evidence" value="ECO:0007669"/>
    <property type="project" value="UniProtKB-KW"/>
</dbReference>
<evidence type="ECO:0000259" key="14">
    <source>
        <dbReference type="Pfam" id="PF13735"/>
    </source>
</evidence>
<dbReference type="Proteomes" id="UP000736328">
    <property type="component" value="Unassembled WGS sequence"/>
</dbReference>
<keyword evidence="3" id="KW-0819">tRNA processing</keyword>
<dbReference type="InterPro" id="IPR043519">
    <property type="entry name" value="NT_sf"/>
</dbReference>
<evidence type="ECO:0000256" key="4">
    <source>
        <dbReference type="ARBA" id="ARBA00022695"/>
    </source>
</evidence>
<dbReference type="InterPro" id="IPR050124">
    <property type="entry name" value="tRNA_CCA-adding_enzyme"/>
</dbReference>
<dbReference type="GO" id="GO:0042245">
    <property type="term" value="P:RNA repair"/>
    <property type="evidence" value="ECO:0007669"/>
    <property type="project" value="UniProtKB-KW"/>
</dbReference>
<evidence type="ECO:0000256" key="5">
    <source>
        <dbReference type="ARBA" id="ARBA00022723"/>
    </source>
</evidence>